<reference evidence="1" key="1">
    <citation type="submission" date="2019-11" db="EMBL/GenBank/DDBJ databases">
        <authorList>
            <person name="Liu Y."/>
            <person name="Hou J."/>
            <person name="Li T.-Q."/>
            <person name="Guan C.-H."/>
            <person name="Wu X."/>
            <person name="Wu H.-Z."/>
            <person name="Ling F."/>
            <person name="Zhang R."/>
            <person name="Shi X.-G."/>
            <person name="Ren J.-P."/>
            <person name="Chen E.-F."/>
            <person name="Sun J.-M."/>
        </authorList>
    </citation>
    <scope>NUCLEOTIDE SEQUENCE</scope>
    <source>
        <strain evidence="1">Adult_tree_wgs_1</strain>
        <tissue evidence="1">Leaves</tissue>
    </source>
</reference>
<gene>
    <name evidence="1" type="ORF">RHSIM_Rhsim08G0210400</name>
</gene>
<dbReference type="EMBL" id="WJXA01000008">
    <property type="protein sequence ID" value="KAF7134938.1"/>
    <property type="molecule type" value="Genomic_DNA"/>
</dbReference>
<sequence>MASFDNEMTPILPLGTGSNLVAETSSANHSEAKLCKGKELMHASDQVWWLSGRLRSLEEEAEVMNHAFVESLEERKKLINEISHQFRVISHYRVSRNPVTTGLSQALHQETNPSLVIRNRKATYGWI</sequence>
<proteinExistence type="predicted"/>
<dbReference type="AlphaFoldDB" id="A0A834GIE8"/>
<name>A0A834GIE8_RHOSS</name>
<keyword evidence="2" id="KW-1185">Reference proteome</keyword>
<dbReference type="Proteomes" id="UP000626092">
    <property type="component" value="Unassembled WGS sequence"/>
</dbReference>
<accession>A0A834GIE8</accession>
<dbReference type="OrthoDB" id="1676631at2759"/>
<evidence type="ECO:0000313" key="2">
    <source>
        <dbReference type="Proteomes" id="UP000626092"/>
    </source>
</evidence>
<comment type="caution">
    <text evidence="1">The sequence shown here is derived from an EMBL/GenBank/DDBJ whole genome shotgun (WGS) entry which is preliminary data.</text>
</comment>
<evidence type="ECO:0000313" key="1">
    <source>
        <dbReference type="EMBL" id="KAF7134938.1"/>
    </source>
</evidence>
<organism evidence="1 2">
    <name type="scientific">Rhododendron simsii</name>
    <name type="common">Sims's rhododendron</name>
    <dbReference type="NCBI Taxonomy" id="118357"/>
    <lineage>
        <taxon>Eukaryota</taxon>
        <taxon>Viridiplantae</taxon>
        <taxon>Streptophyta</taxon>
        <taxon>Embryophyta</taxon>
        <taxon>Tracheophyta</taxon>
        <taxon>Spermatophyta</taxon>
        <taxon>Magnoliopsida</taxon>
        <taxon>eudicotyledons</taxon>
        <taxon>Gunneridae</taxon>
        <taxon>Pentapetalae</taxon>
        <taxon>asterids</taxon>
        <taxon>Ericales</taxon>
        <taxon>Ericaceae</taxon>
        <taxon>Ericoideae</taxon>
        <taxon>Rhodoreae</taxon>
        <taxon>Rhododendron</taxon>
    </lineage>
</organism>
<protein>
    <submittedName>
        <fullName evidence="1">Uncharacterized protein</fullName>
    </submittedName>
</protein>